<dbReference type="Gene3D" id="3.30.70.270">
    <property type="match status" value="1"/>
</dbReference>
<dbReference type="AlphaFoldDB" id="A0A5J4NQD5"/>
<dbReference type="PANTHER" id="PTHR37984">
    <property type="entry name" value="PROTEIN CBG26694"/>
    <property type="match status" value="1"/>
</dbReference>
<keyword evidence="4" id="KW-1185">Reference proteome</keyword>
<dbReference type="GO" id="GO:0003824">
    <property type="term" value="F:catalytic activity"/>
    <property type="evidence" value="ECO:0007669"/>
    <property type="project" value="UniProtKB-KW"/>
</dbReference>
<dbReference type="InterPro" id="IPR043128">
    <property type="entry name" value="Rev_trsase/Diguanyl_cyclase"/>
</dbReference>
<proteinExistence type="predicted"/>
<reference evidence="3 4" key="1">
    <citation type="journal article" date="2019" name="Gigascience">
        <title>Whole-genome sequence of the oriental lung fluke Paragonimus westermani.</title>
        <authorList>
            <person name="Oey H."/>
            <person name="Zakrzewski M."/>
            <person name="Narain K."/>
            <person name="Devi K.R."/>
            <person name="Agatsuma T."/>
            <person name="Nawaratna S."/>
            <person name="Gobert G.N."/>
            <person name="Jones M.K."/>
            <person name="Ragan M.A."/>
            <person name="McManus D.P."/>
            <person name="Krause L."/>
        </authorList>
    </citation>
    <scope>NUCLEOTIDE SEQUENCE [LARGE SCALE GENOMIC DNA]</scope>
    <source>
        <strain evidence="3 4">IND2009</strain>
    </source>
</reference>
<protein>
    <recommendedName>
        <fullName evidence="2">Reverse transcriptase/retrotransposon-derived protein RNase H-like domain-containing protein</fullName>
    </recommendedName>
</protein>
<evidence type="ECO:0000313" key="3">
    <source>
        <dbReference type="EMBL" id="KAA3677278.1"/>
    </source>
</evidence>
<sequence>MQWSKPLHIIAQVGEAMHIINQLVAPIQYDSEEPRLAGLVQREIGTSDHQPLRQPARRIPIHYKSQLNTIIQDILTKRVTHPSTSPWAFPIVVVKKKDGSLRLCIDYRRLNAITKRDSFPLPRVDTTLDALHGTKWFSTLDLASGYCERAHFQTEECTRTSPNGGLKLKPTTCVPLKQASFLGHLITPAGVKTDGTKVKQVGDWPVPRSVIEVRSFMGLASFYRNFVLYFAEIASPLHQLTEKIKKFIWSAECHAAFNTLEDKLNSPPILAISNFSSSAGPFILDTGASDLAIGAVLSQKSAYVEVVIA</sequence>
<dbReference type="FunFam" id="3.30.70.270:FF:000020">
    <property type="entry name" value="Transposon Tf2-6 polyprotein-like Protein"/>
    <property type="match status" value="1"/>
</dbReference>
<dbReference type="Pfam" id="PF17919">
    <property type="entry name" value="RT_RNaseH_2"/>
    <property type="match status" value="1"/>
</dbReference>
<dbReference type="InterPro" id="IPR043502">
    <property type="entry name" value="DNA/RNA_pol_sf"/>
</dbReference>
<gene>
    <name evidence="3" type="ORF">DEA37_0012157</name>
</gene>
<dbReference type="Gene3D" id="3.10.10.10">
    <property type="entry name" value="HIV Type 1 Reverse Transcriptase, subunit A, domain 1"/>
    <property type="match status" value="1"/>
</dbReference>
<dbReference type="EMBL" id="QNGE01001578">
    <property type="protein sequence ID" value="KAA3677278.1"/>
    <property type="molecule type" value="Genomic_DNA"/>
</dbReference>
<evidence type="ECO:0000259" key="2">
    <source>
        <dbReference type="Pfam" id="PF17919"/>
    </source>
</evidence>
<dbReference type="SUPFAM" id="SSF56672">
    <property type="entry name" value="DNA/RNA polymerases"/>
    <property type="match status" value="1"/>
</dbReference>
<dbReference type="Proteomes" id="UP000324629">
    <property type="component" value="Unassembled WGS sequence"/>
</dbReference>
<accession>A0A5J4NQD5</accession>
<dbReference type="InterPro" id="IPR041577">
    <property type="entry name" value="RT_RNaseH_2"/>
</dbReference>
<dbReference type="PANTHER" id="PTHR37984:SF5">
    <property type="entry name" value="PROTEIN NYNRIN-LIKE"/>
    <property type="match status" value="1"/>
</dbReference>
<evidence type="ECO:0000313" key="4">
    <source>
        <dbReference type="Proteomes" id="UP000324629"/>
    </source>
</evidence>
<feature type="domain" description="Reverse transcriptase/retrotransposon-derived protein RNase H-like" evidence="2">
    <location>
        <begin position="249"/>
        <end position="302"/>
    </location>
</feature>
<dbReference type="InterPro" id="IPR050951">
    <property type="entry name" value="Retrovirus_Pol_polyprotein"/>
</dbReference>
<evidence type="ECO:0000256" key="1">
    <source>
        <dbReference type="ARBA" id="ARBA00023268"/>
    </source>
</evidence>
<name>A0A5J4NQD5_9TREM</name>
<comment type="caution">
    <text evidence="3">The sequence shown here is derived from an EMBL/GenBank/DDBJ whole genome shotgun (WGS) entry which is preliminary data.</text>
</comment>
<dbReference type="CDD" id="cd01647">
    <property type="entry name" value="RT_LTR"/>
    <property type="match status" value="1"/>
</dbReference>
<keyword evidence="1" id="KW-0511">Multifunctional enzyme</keyword>
<organism evidence="3 4">
    <name type="scientific">Paragonimus westermani</name>
    <dbReference type="NCBI Taxonomy" id="34504"/>
    <lineage>
        <taxon>Eukaryota</taxon>
        <taxon>Metazoa</taxon>
        <taxon>Spiralia</taxon>
        <taxon>Lophotrochozoa</taxon>
        <taxon>Platyhelminthes</taxon>
        <taxon>Trematoda</taxon>
        <taxon>Digenea</taxon>
        <taxon>Plagiorchiida</taxon>
        <taxon>Troglotremata</taxon>
        <taxon>Troglotrematidae</taxon>
        <taxon>Paragonimus</taxon>
    </lineage>
</organism>